<gene>
    <name evidence="3" type="ORF">SAMN04487819_103227</name>
</gene>
<protein>
    <submittedName>
        <fullName evidence="3">Lysophospholipase L1</fullName>
    </submittedName>
</protein>
<evidence type="ECO:0000313" key="3">
    <source>
        <dbReference type="EMBL" id="SFD80101.1"/>
    </source>
</evidence>
<dbReference type="Proteomes" id="UP000198716">
    <property type="component" value="Unassembled WGS sequence"/>
</dbReference>
<dbReference type="InterPro" id="IPR053140">
    <property type="entry name" value="GDSL_Rv0518-like"/>
</dbReference>
<dbReference type="EMBL" id="FOMZ01000003">
    <property type="protein sequence ID" value="SFD80101.1"/>
    <property type="molecule type" value="Genomic_DNA"/>
</dbReference>
<dbReference type="Gene3D" id="3.40.50.1110">
    <property type="entry name" value="SGNH hydrolase"/>
    <property type="match status" value="1"/>
</dbReference>
<organism evidence="3 4">
    <name type="scientific">Actinopolyspora alba</name>
    <dbReference type="NCBI Taxonomy" id="673379"/>
    <lineage>
        <taxon>Bacteria</taxon>
        <taxon>Bacillati</taxon>
        <taxon>Actinomycetota</taxon>
        <taxon>Actinomycetes</taxon>
        <taxon>Actinopolysporales</taxon>
        <taxon>Actinopolysporaceae</taxon>
        <taxon>Actinopolyspora</taxon>
        <taxon>Actinopolyspora alba group</taxon>
    </lineage>
</organism>
<feature type="region of interest" description="Disordered" evidence="1">
    <location>
        <begin position="1"/>
        <end position="41"/>
    </location>
</feature>
<keyword evidence="4" id="KW-1185">Reference proteome</keyword>
<feature type="domain" description="SGNH hydrolase-type esterase" evidence="2">
    <location>
        <begin position="70"/>
        <end position="238"/>
    </location>
</feature>
<dbReference type="Pfam" id="PF13472">
    <property type="entry name" value="Lipase_GDSL_2"/>
    <property type="match status" value="1"/>
</dbReference>
<dbReference type="InterPro" id="IPR036514">
    <property type="entry name" value="SGNH_hydro_sf"/>
</dbReference>
<evidence type="ECO:0000256" key="1">
    <source>
        <dbReference type="SAM" id="MobiDB-lite"/>
    </source>
</evidence>
<proteinExistence type="predicted"/>
<sequence length="286" mass="31263">MIVHTSVGGRAARVRHRTQPRTADLLSLPSPGDHSAEQSGKPYTSTVNSWFYVDGLDVLGHGARGAVVTLGDSITDSYGSTEGANHRRPDFLTDRLRYQTPRGRLGVLNAGISGNRILFDNQPGYSFGPNAVSRTDRDVPARSGTRTVVLFEGINDIQQRQHQDDPNRIIAGMRRIVRKAHGAGTRVGGGTITPFEGWSSYTPKPAATRQAVNEWIRTGDAFDAVVDFDAAMRDPSDRNLGETGVPTTSWYPPRAGTLPRKITISPLRTTYTTRGVEMTSRNFESL</sequence>
<dbReference type="PANTHER" id="PTHR43784:SF2">
    <property type="entry name" value="GDSL-LIKE LIPASE_ACYLHYDROLASE, PUTATIVE (AFU_ORTHOLOGUE AFUA_2G00820)-RELATED"/>
    <property type="match status" value="1"/>
</dbReference>
<dbReference type="PANTHER" id="PTHR43784">
    <property type="entry name" value="GDSL-LIKE LIPASE/ACYLHYDROLASE, PUTATIVE (AFU_ORTHOLOGUE AFUA_2G00820)-RELATED"/>
    <property type="match status" value="1"/>
</dbReference>
<reference evidence="4" key="1">
    <citation type="submission" date="2016-10" db="EMBL/GenBank/DDBJ databases">
        <authorList>
            <person name="Varghese N."/>
            <person name="Submissions S."/>
        </authorList>
    </citation>
    <scope>NUCLEOTIDE SEQUENCE [LARGE SCALE GENOMIC DNA]</scope>
    <source>
        <strain evidence="4">DSM 45004</strain>
    </source>
</reference>
<accession>A0A1I1VAI9</accession>
<dbReference type="SUPFAM" id="SSF52266">
    <property type="entry name" value="SGNH hydrolase"/>
    <property type="match status" value="1"/>
</dbReference>
<evidence type="ECO:0000313" key="4">
    <source>
        <dbReference type="Proteomes" id="UP000198716"/>
    </source>
</evidence>
<dbReference type="AlphaFoldDB" id="A0A1I1VAI9"/>
<dbReference type="InterPro" id="IPR013830">
    <property type="entry name" value="SGNH_hydro"/>
</dbReference>
<evidence type="ECO:0000259" key="2">
    <source>
        <dbReference type="Pfam" id="PF13472"/>
    </source>
</evidence>
<feature type="region of interest" description="Disordered" evidence="1">
    <location>
        <begin position="237"/>
        <end position="256"/>
    </location>
</feature>
<name>A0A1I1VAI9_9ACTN</name>